<evidence type="ECO:0000256" key="1">
    <source>
        <dbReference type="ARBA" id="ARBA00001974"/>
    </source>
</evidence>
<dbReference type="Gene3D" id="1.20.140.10">
    <property type="entry name" value="Butyryl-CoA Dehydrogenase, subunit A, domain 3"/>
    <property type="match status" value="1"/>
</dbReference>
<feature type="domain" description="Acyl-CoA dehydrogenase/oxidase C-terminal" evidence="11">
    <location>
        <begin position="234"/>
        <end position="383"/>
    </location>
</feature>
<proteinExistence type="inferred from homology"/>
<dbReference type="Gene3D" id="2.40.110.10">
    <property type="entry name" value="Butyryl-CoA Dehydrogenase, subunit A, domain 2"/>
    <property type="match status" value="1"/>
</dbReference>
<dbReference type="Proteomes" id="UP001156641">
    <property type="component" value="Unassembled WGS sequence"/>
</dbReference>
<evidence type="ECO:0000259" key="11">
    <source>
        <dbReference type="Pfam" id="PF00441"/>
    </source>
</evidence>
<dbReference type="InterPro" id="IPR036250">
    <property type="entry name" value="AcylCo_DH-like_C"/>
</dbReference>
<comment type="pathway">
    <text evidence="2">Siderophore biosynthesis; mycobactin biosynthesis.</text>
</comment>
<dbReference type="PANTHER" id="PTHR48083:SF20">
    <property type="entry name" value="LONG-CHAIN SPECIFIC ACYL-COA DEHYDROGENASE, MITOCHONDRIAL"/>
    <property type="match status" value="1"/>
</dbReference>
<sequence>MPYHYTRELFSEEHEIFRASYRHFLETEADAHVDEWLKAGRVPQSFFTKAGEMGFLAVGVPEEYGGPGGDFLCRVIIAEELGYSVAGASIAPLVIGDGVSEILFHNGSEEQRHKWMPPMAKGEVRMGFAITEPDSGSDVASIRTSAVRDGDEYIINGAKTYIGNAAFADAFIVACKTQPELGMKGISMIIVEADRPGFVRGRKLEKMGSHLSGTGEIAFQDVRVPVSNLVGTEGAGMKVVMTGLNMDRITWPSIAHAASQRAFDETVTFTRNRRSFGQAIIDFQNTRFKLAEMKTELAVGRAFLDDLIRDYLKTGKLDTIRCAMAKIWLPEMEGRIIDQCVQFHGGAGYMDEYPVSRLYTAARLHRIFAGTAEIMRLMVGRSI</sequence>
<evidence type="ECO:0000256" key="2">
    <source>
        <dbReference type="ARBA" id="ARBA00005102"/>
    </source>
</evidence>
<reference evidence="15" key="1">
    <citation type="journal article" date="2019" name="Int. J. Syst. Evol. Microbiol.">
        <title>The Global Catalogue of Microorganisms (GCM) 10K type strain sequencing project: providing services to taxonomists for standard genome sequencing and annotation.</title>
        <authorList>
            <consortium name="The Broad Institute Genomics Platform"/>
            <consortium name="The Broad Institute Genome Sequencing Center for Infectious Disease"/>
            <person name="Wu L."/>
            <person name="Ma J."/>
        </authorList>
    </citation>
    <scope>NUCLEOTIDE SEQUENCE [LARGE SCALE GENOMIC DNA]</scope>
    <source>
        <strain evidence="15">NBRC 112502</strain>
    </source>
</reference>
<dbReference type="InterPro" id="IPR013786">
    <property type="entry name" value="AcylCoA_DH/ox_N"/>
</dbReference>
<gene>
    <name evidence="14" type="ORF">GCM10010909_16890</name>
</gene>
<dbReference type="InterPro" id="IPR006091">
    <property type="entry name" value="Acyl-CoA_Oxase/DH_mid-dom"/>
</dbReference>
<dbReference type="PROSITE" id="PS00072">
    <property type="entry name" value="ACYL_COA_DH_1"/>
    <property type="match status" value="1"/>
</dbReference>
<dbReference type="RefSeq" id="WP_284257716.1">
    <property type="nucleotide sequence ID" value="NZ_BSOS01000047.1"/>
</dbReference>
<dbReference type="InterPro" id="IPR037069">
    <property type="entry name" value="AcylCoA_DH/ox_N_sf"/>
</dbReference>
<keyword evidence="6 10" id="KW-0560">Oxidoreductase</keyword>
<evidence type="ECO:0000256" key="9">
    <source>
        <dbReference type="ARBA" id="ARBA00042660"/>
    </source>
</evidence>
<evidence type="ECO:0000313" key="14">
    <source>
        <dbReference type="EMBL" id="GLR67008.1"/>
    </source>
</evidence>
<dbReference type="InterPro" id="IPR009100">
    <property type="entry name" value="AcylCoA_DH/oxidase_NM_dom_sf"/>
</dbReference>
<dbReference type="Pfam" id="PF02770">
    <property type="entry name" value="Acyl-CoA_dh_M"/>
    <property type="match status" value="1"/>
</dbReference>
<protein>
    <recommendedName>
        <fullName evidence="8">Acyl-[acyl-carrier-protein] dehydrogenase MbtN</fullName>
    </recommendedName>
    <alternativeName>
        <fullName evidence="9">Mycobactin synthase protein N</fullName>
    </alternativeName>
</protein>
<organism evidence="14 15">
    <name type="scientific">Acidocella aquatica</name>
    <dbReference type="NCBI Taxonomy" id="1922313"/>
    <lineage>
        <taxon>Bacteria</taxon>
        <taxon>Pseudomonadati</taxon>
        <taxon>Pseudomonadota</taxon>
        <taxon>Alphaproteobacteria</taxon>
        <taxon>Acetobacterales</taxon>
        <taxon>Acidocellaceae</taxon>
        <taxon>Acidocella</taxon>
    </lineage>
</organism>
<dbReference type="EMBL" id="BSOS01000047">
    <property type="protein sequence ID" value="GLR67008.1"/>
    <property type="molecule type" value="Genomic_DNA"/>
</dbReference>
<evidence type="ECO:0000259" key="13">
    <source>
        <dbReference type="Pfam" id="PF02771"/>
    </source>
</evidence>
<evidence type="ECO:0000313" key="15">
    <source>
        <dbReference type="Proteomes" id="UP001156641"/>
    </source>
</evidence>
<keyword evidence="4 10" id="KW-0285">Flavoprotein</keyword>
<evidence type="ECO:0000256" key="5">
    <source>
        <dbReference type="ARBA" id="ARBA00022827"/>
    </source>
</evidence>
<comment type="cofactor">
    <cofactor evidence="1 10">
        <name>FAD</name>
        <dbReference type="ChEBI" id="CHEBI:57692"/>
    </cofactor>
</comment>
<dbReference type="InterPro" id="IPR046373">
    <property type="entry name" value="Acyl-CoA_Oxase/DH_mid-dom_sf"/>
</dbReference>
<feature type="domain" description="Acyl-CoA dehydrogenase/oxidase N-terminal" evidence="13">
    <location>
        <begin position="11"/>
        <end position="123"/>
    </location>
</feature>
<comment type="similarity">
    <text evidence="3 10">Belongs to the acyl-CoA dehydrogenase family.</text>
</comment>
<comment type="function">
    <text evidence="7">Catalyzes the dehydrogenation at the alpha-beta position of ACP-bound acyl chains. This results in the introduction of a double bond in the lipidic chain, which is further transferred to the epsilon-amino group of lysine residue in the mycobactin core by MbtK.</text>
</comment>
<comment type="caution">
    <text evidence="14">The sequence shown here is derived from an EMBL/GenBank/DDBJ whole genome shotgun (WGS) entry which is preliminary data.</text>
</comment>
<dbReference type="Pfam" id="PF02771">
    <property type="entry name" value="Acyl-CoA_dh_N"/>
    <property type="match status" value="1"/>
</dbReference>
<evidence type="ECO:0000256" key="10">
    <source>
        <dbReference type="RuleBase" id="RU362125"/>
    </source>
</evidence>
<dbReference type="InterPro" id="IPR050741">
    <property type="entry name" value="Acyl-CoA_dehydrogenase"/>
</dbReference>
<feature type="domain" description="Acyl-CoA oxidase/dehydrogenase middle" evidence="12">
    <location>
        <begin position="127"/>
        <end position="222"/>
    </location>
</feature>
<dbReference type="InterPro" id="IPR006089">
    <property type="entry name" value="Acyl-CoA_DH_CS"/>
</dbReference>
<evidence type="ECO:0000256" key="7">
    <source>
        <dbReference type="ARBA" id="ARBA00037085"/>
    </source>
</evidence>
<evidence type="ECO:0000256" key="8">
    <source>
        <dbReference type="ARBA" id="ARBA00040394"/>
    </source>
</evidence>
<accession>A0ABQ6A9V3</accession>
<evidence type="ECO:0000256" key="3">
    <source>
        <dbReference type="ARBA" id="ARBA00009347"/>
    </source>
</evidence>
<dbReference type="InterPro" id="IPR009075">
    <property type="entry name" value="AcylCo_DH/oxidase_C"/>
</dbReference>
<name>A0ABQ6A9V3_9PROT</name>
<dbReference type="Gene3D" id="1.10.540.10">
    <property type="entry name" value="Acyl-CoA dehydrogenase/oxidase, N-terminal domain"/>
    <property type="match status" value="1"/>
</dbReference>
<evidence type="ECO:0000259" key="12">
    <source>
        <dbReference type="Pfam" id="PF02770"/>
    </source>
</evidence>
<keyword evidence="5 10" id="KW-0274">FAD</keyword>
<dbReference type="PANTHER" id="PTHR48083">
    <property type="entry name" value="MEDIUM-CHAIN SPECIFIC ACYL-COA DEHYDROGENASE, MITOCHONDRIAL-RELATED"/>
    <property type="match status" value="1"/>
</dbReference>
<dbReference type="SUPFAM" id="SSF47203">
    <property type="entry name" value="Acyl-CoA dehydrogenase C-terminal domain-like"/>
    <property type="match status" value="1"/>
</dbReference>
<evidence type="ECO:0000256" key="6">
    <source>
        <dbReference type="ARBA" id="ARBA00023002"/>
    </source>
</evidence>
<keyword evidence="15" id="KW-1185">Reference proteome</keyword>
<evidence type="ECO:0000256" key="4">
    <source>
        <dbReference type="ARBA" id="ARBA00022630"/>
    </source>
</evidence>
<dbReference type="SUPFAM" id="SSF56645">
    <property type="entry name" value="Acyl-CoA dehydrogenase NM domain-like"/>
    <property type="match status" value="1"/>
</dbReference>
<dbReference type="Pfam" id="PF00441">
    <property type="entry name" value="Acyl-CoA_dh_1"/>
    <property type="match status" value="1"/>
</dbReference>